<organism evidence="3 4">
    <name type="scientific">Tenacibaculum singaporense</name>
    <dbReference type="NCBI Taxonomy" id="2358479"/>
    <lineage>
        <taxon>Bacteria</taxon>
        <taxon>Pseudomonadati</taxon>
        <taxon>Bacteroidota</taxon>
        <taxon>Flavobacteriia</taxon>
        <taxon>Flavobacteriales</taxon>
        <taxon>Flavobacteriaceae</taxon>
        <taxon>Tenacibaculum</taxon>
    </lineage>
</organism>
<dbReference type="RefSeq" id="WP_125068589.1">
    <property type="nucleotide sequence ID" value="NZ_CP032548.1"/>
</dbReference>
<gene>
    <name evidence="3" type="ORF">D6T69_14420</name>
</gene>
<keyword evidence="1" id="KW-0175">Coiled coil</keyword>
<feature type="coiled-coil region" evidence="1">
    <location>
        <begin position="63"/>
        <end position="180"/>
    </location>
</feature>
<evidence type="ECO:0000313" key="3">
    <source>
        <dbReference type="EMBL" id="AZJ36663.1"/>
    </source>
</evidence>
<accession>A0A3Q8RRW9</accession>
<sequence>MNEEFDTIGSYVPYGLYGWFDGFCPSNGIASRLNNQAKGVWAQKAEWDNKYKALQNGRQAAEWESLKKEVRRLEQAIKAEQQQLVQEEGIADALGLGAWCNGAVSKRKKAEESLRNAEKSLGHIKGAFQTLERQQTQGIKEANAVIKANQQKLNAIKQSIVQVKQKIAKYKAERDHEKAQAANATPAEVSNANKKRIAGIAKENAPLILGGIALLGAVVYLNKKSPTHKTVKSVSV</sequence>
<feature type="transmembrane region" description="Helical" evidence="2">
    <location>
        <begin position="205"/>
        <end position="222"/>
    </location>
</feature>
<dbReference type="EMBL" id="CP032548">
    <property type="protein sequence ID" value="AZJ36663.1"/>
    <property type="molecule type" value="Genomic_DNA"/>
</dbReference>
<keyword evidence="2" id="KW-1133">Transmembrane helix</keyword>
<evidence type="ECO:0000313" key="4">
    <source>
        <dbReference type="Proteomes" id="UP000274593"/>
    </source>
</evidence>
<proteinExistence type="predicted"/>
<name>A0A3Q8RRW9_9FLAO</name>
<evidence type="ECO:0000256" key="1">
    <source>
        <dbReference type="SAM" id="Coils"/>
    </source>
</evidence>
<evidence type="ECO:0000256" key="2">
    <source>
        <dbReference type="SAM" id="Phobius"/>
    </source>
</evidence>
<keyword evidence="2" id="KW-0472">Membrane</keyword>
<dbReference type="AlphaFoldDB" id="A0A3Q8RRW9"/>
<dbReference type="Proteomes" id="UP000274593">
    <property type="component" value="Chromosome"/>
</dbReference>
<reference evidence="3 4" key="1">
    <citation type="submission" date="2018-09" db="EMBL/GenBank/DDBJ databases">
        <title>Insights into the microbiota of Asian seabass (Lates calcarifer) with tenacibaculosis symptoms and description of sp. nov. Tenacibaculum singaporense.</title>
        <authorList>
            <person name="Miyake S."/>
            <person name="Soh M."/>
            <person name="Azman M.N."/>
            <person name="Ngoh S.Y."/>
            <person name="Orban L."/>
        </authorList>
    </citation>
    <scope>NUCLEOTIDE SEQUENCE [LARGE SCALE GENOMIC DNA]</scope>
    <source>
        <strain evidence="3 4">DSM 106434</strain>
    </source>
</reference>
<dbReference type="KEGG" id="tsig:D6T69_14420"/>
<keyword evidence="2" id="KW-0812">Transmembrane</keyword>
<keyword evidence="4" id="KW-1185">Reference proteome</keyword>
<protein>
    <submittedName>
        <fullName evidence="3">Uncharacterized protein</fullName>
    </submittedName>
</protein>